<organism evidence="3 4">
    <name type="scientific">Candidatus Accumulibacter contiguus</name>
    <dbReference type="NCBI Taxonomy" id="2954381"/>
    <lineage>
        <taxon>Bacteria</taxon>
        <taxon>Pseudomonadati</taxon>
        <taxon>Pseudomonadota</taxon>
        <taxon>Betaproteobacteria</taxon>
        <taxon>Candidatus Accumulibacter</taxon>
    </lineage>
</organism>
<dbReference type="Proteomes" id="UP000886469">
    <property type="component" value="Unassembled WGS sequence"/>
</dbReference>
<dbReference type="Gene3D" id="3.90.220.20">
    <property type="entry name" value="DNA methylase specificity domains"/>
    <property type="match status" value="1"/>
</dbReference>
<sequence length="71" mass="7773">MATDFMQAGVPLLRIGNITPGLITMEGCNYVAPEKAERQWRQFRLKLGDIVISASASTGMVRNVSKTICES</sequence>
<proteinExistence type="predicted"/>
<protein>
    <submittedName>
        <fullName evidence="3">Uncharacterized protein</fullName>
    </submittedName>
</protein>
<comment type="caution">
    <text evidence="3">The sequence shown here is derived from an EMBL/GenBank/DDBJ whole genome shotgun (WGS) entry which is preliminary data.</text>
</comment>
<accession>A0ABX1TBQ0</accession>
<dbReference type="EMBL" id="SPMX01000063">
    <property type="protein sequence ID" value="NMQ07105.1"/>
    <property type="molecule type" value="Genomic_DNA"/>
</dbReference>
<keyword evidence="2" id="KW-0238">DNA-binding</keyword>
<evidence type="ECO:0000313" key="3">
    <source>
        <dbReference type="EMBL" id="NMQ07105.1"/>
    </source>
</evidence>
<evidence type="ECO:0000313" key="4">
    <source>
        <dbReference type="Proteomes" id="UP000886469"/>
    </source>
</evidence>
<dbReference type="SUPFAM" id="SSF116734">
    <property type="entry name" value="DNA methylase specificity domain"/>
    <property type="match status" value="1"/>
</dbReference>
<dbReference type="RefSeq" id="WP_169071471.1">
    <property type="nucleotide sequence ID" value="NZ_SPMX01000063.1"/>
</dbReference>
<evidence type="ECO:0000256" key="2">
    <source>
        <dbReference type="ARBA" id="ARBA00023125"/>
    </source>
</evidence>
<keyword evidence="4" id="KW-1185">Reference proteome</keyword>
<gene>
    <name evidence="3" type="ORF">E4Q08_18585</name>
</gene>
<dbReference type="InterPro" id="IPR044946">
    <property type="entry name" value="Restrct_endonuc_typeI_TRD_sf"/>
</dbReference>
<keyword evidence="1" id="KW-0680">Restriction system</keyword>
<reference evidence="3" key="1">
    <citation type="submission" date="2019-03" db="EMBL/GenBank/DDBJ databases">
        <title>Metabolic reconstructions from genomes of highly enriched 'Candidatus Accumulibacter' and 'Candidatus Competibacter' bioreactor populations.</title>
        <authorList>
            <person name="Annavajhala M.K."/>
            <person name="Welles L."/>
            <person name="Abbas B."/>
            <person name="Sorokin D."/>
            <person name="Park H."/>
            <person name="Van Loosdrecht M."/>
            <person name="Chandran K."/>
        </authorList>
    </citation>
    <scope>NUCLEOTIDE SEQUENCE</scope>
    <source>
        <strain evidence="3">SBR_L</strain>
    </source>
</reference>
<evidence type="ECO:0000256" key="1">
    <source>
        <dbReference type="ARBA" id="ARBA00022747"/>
    </source>
</evidence>
<name>A0ABX1TBQ0_9PROT</name>